<dbReference type="AlphaFoldDB" id="A0AAV4SWB1"/>
<accession>A0AAV4SWB1</accession>
<keyword evidence="2" id="KW-1185">Reference proteome</keyword>
<evidence type="ECO:0000313" key="2">
    <source>
        <dbReference type="Proteomes" id="UP001054945"/>
    </source>
</evidence>
<gene>
    <name evidence="1" type="ORF">CEXT_709731</name>
</gene>
<comment type="caution">
    <text evidence="1">The sequence shown here is derived from an EMBL/GenBank/DDBJ whole genome shotgun (WGS) entry which is preliminary data.</text>
</comment>
<protein>
    <submittedName>
        <fullName evidence="1">Uncharacterized protein</fullName>
    </submittedName>
</protein>
<sequence length="80" mass="8857">MGLRDLQNVPIDEDGGFIYTGLSCISHVIVNDRGWGANRFRDLQNVPIDEDCGCISDVIALKDRGWGANPVFYFEILAAI</sequence>
<reference evidence="1 2" key="1">
    <citation type="submission" date="2021-06" db="EMBL/GenBank/DDBJ databases">
        <title>Caerostris extrusa draft genome.</title>
        <authorList>
            <person name="Kono N."/>
            <person name="Arakawa K."/>
        </authorList>
    </citation>
    <scope>NUCLEOTIDE SEQUENCE [LARGE SCALE GENOMIC DNA]</scope>
</reference>
<proteinExistence type="predicted"/>
<organism evidence="1 2">
    <name type="scientific">Caerostris extrusa</name>
    <name type="common">Bark spider</name>
    <name type="synonym">Caerostris bankana</name>
    <dbReference type="NCBI Taxonomy" id="172846"/>
    <lineage>
        <taxon>Eukaryota</taxon>
        <taxon>Metazoa</taxon>
        <taxon>Ecdysozoa</taxon>
        <taxon>Arthropoda</taxon>
        <taxon>Chelicerata</taxon>
        <taxon>Arachnida</taxon>
        <taxon>Araneae</taxon>
        <taxon>Araneomorphae</taxon>
        <taxon>Entelegynae</taxon>
        <taxon>Araneoidea</taxon>
        <taxon>Araneidae</taxon>
        <taxon>Caerostris</taxon>
    </lineage>
</organism>
<dbReference type="Proteomes" id="UP001054945">
    <property type="component" value="Unassembled WGS sequence"/>
</dbReference>
<name>A0AAV4SWB1_CAEEX</name>
<dbReference type="EMBL" id="BPLR01010150">
    <property type="protein sequence ID" value="GIY37271.1"/>
    <property type="molecule type" value="Genomic_DNA"/>
</dbReference>
<evidence type="ECO:0000313" key="1">
    <source>
        <dbReference type="EMBL" id="GIY37271.1"/>
    </source>
</evidence>